<feature type="transmembrane region" description="Helical" evidence="1">
    <location>
        <begin position="143"/>
        <end position="162"/>
    </location>
</feature>
<dbReference type="InterPro" id="IPR008269">
    <property type="entry name" value="Lon_proteolytic"/>
</dbReference>
<dbReference type="Gene3D" id="3.30.230.10">
    <property type="match status" value="1"/>
</dbReference>
<dbReference type="Proteomes" id="UP001235840">
    <property type="component" value="Unassembled WGS sequence"/>
</dbReference>
<dbReference type="InterPro" id="IPR020568">
    <property type="entry name" value="Ribosomal_Su5_D2-typ_SF"/>
</dbReference>
<comment type="caution">
    <text evidence="3">The sequence shown here is derived from an EMBL/GenBank/DDBJ whole genome shotgun (WGS) entry which is preliminary data.</text>
</comment>
<protein>
    <submittedName>
        <fullName evidence="3">PDZ domain-containing protein</fullName>
    </submittedName>
</protein>
<sequence>MKMYKRLQLLGIAFYFLFILFAQLLWLFDPLRIGNNIYWIDLLDILLYVTVMIPLIWWLASITGLYTIWRRRKFREKRTILSAIHILIKIGVLVCSFISIYYICFKTGDLVGIGVILTITCVLVVLDTLIVDFTIYHRIPWKGWMRAIVVLALGVILLYPTAYTVTFPGLTMDMNRYAQVVDTNPQGEIMGVLVFSRPATPIDWLYAQIFPYYDIEPRRRTDQTLTEQLERVLDMKVNANRVASTIAFQQAGLGNGFTSNGALITALVPGSPAANLLQVGDKIINLNGYGVSSVEEFQELMAITTPGMDVQLTIVRSAEEIVFVTTTQYLPEDQDTAVLGVSIIDDIVYDIPNEVLYYTYLLHKGGPSHGSMLALTLFNQLSPNSIMNGNKVAGTGTIQMDGTIGRIGGIKQKAYTVERAGADVFFVPASQYEDAREGSKTLNIVPVRTLTDIIEWLEENPK</sequence>
<name>A0ABT9VWR4_9BACI</name>
<proteinExistence type="predicted"/>
<evidence type="ECO:0000313" key="4">
    <source>
        <dbReference type="Proteomes" id="UP001235840"/>
    </source>
</evidence>
<reference evidence="3 4" key="1">
    <citation type="submission" date="2023-07" db="EMBL/GenBank/DDBJ databases">
        <title>Genomic Encyclopedia of Type Strains, Phase IV (KMG-IV): sequencing the most valuable type-strain genomes for metagenomic binning, comparative biology and taxonomic classification.</title>
        <authorList>
            <person name="Goeker M."/>
        </authorList>
    </citation>
    <scope>NUCLEOTIDE SEQUENCE [LARGE SCALE GENOMIC DNA]</scope>
    <source>
        <strain evidence="3 4">DSM 12751</strain>
    </source>
</reference>
<dbReference type="Pfam" id="PF00595">
    <property type="entry name" value="PDZ"/>
    <property type="match status" value="1"/>
</dbReference>
<organism evidence="3 4">
    <name type="scientific">Caldalkalibacillus horti</name>
    <dbReference type="NCBI Taxonomy" id="77523"/>
    <lineage>
        <taxon>Bacteria</taxon>
        <taxon>Bacillati</taxon>
        <taxon>Bacillota</taxon>
        <taxon>Bacilli</taxon>
        <taxon>Bacillales</taxon>
        <taxon>Bacillaceae</taxon>
        <taxon>Caldalkalibacillus</taxon>
    </lineage>
</organism>
<dbReference type="InterPro" id="IPR036034">
    <property type="entry name" value="PDZ_sf"/>
</dbReference>
<feature type="transmembrane region" description="Helical" evidence="1">
    <location>
        <begin position="80"/>
        <end position="104"/>
    </location>
</feature>
<dbReference type="SMART" id="SM00228">
    <property type="entry name" value="PDZ"/>
    <property type="match status" value="1"/>
</dbReference>
<feature type="transmembrane region" description="Helical" evidence="1">
    <location>
        <begin position="7"/>
        <end position="26"/>
    </location>
</feature>
<keyword evidence="4" id="KW-1185">Reference proteome</keyword>
<dbReference type="PROSITE" id="PS50106">
    <property type="entry name" value="PDZ"/>
    <property type="match status" value="1"/>
</dbReference>
<feature type="transmembrane region" description="Helical" evidence="1">
    <location>
        <begin position="46"/>
        <end position="68"/>
    </location>
</feature>
<dbReference type="RefSeq" id="WP_307392545.1">
    <property type="nucleotide sequence ID" value="NZ_BAAADK010000045.1"/>
</dbReference>
<gene>
    <name evidence="3" type="ORF">J2S11_001342</name>
</gene>
<feature type="domain" description="PDZ" evidence="2">
    <location>
        <begin position="245"/>
        <end position="318"/>
    </location>
</feature>
<dbReference type="InterPro" id="IPR014721">
    <property type="entry name" value="Ribsml_uS5_D2-typ_fold_subgr"/>
</dbReference>
<keyword evidence="1" id="KW-0812">Transmembrane</keyword>
<keyword evidence="1" id="KW-0472">Membrane</keyword>
<evidence type="ECO:0000256" key="1">
    <source>
        <dbReference type="SAM" id="Phobius"/>
    </source>
</evidence>
<dbReference type="Pfam" id="PF05362">
    <property type="entry name" value="Lon_C"/>
    <property type="match status" value="1"/>
</dbReference>
<evidence type="ECO:0000259" key="2">
    <source>
        <dbReference type="PROSITE" id="PS50106"/>
    </source>
</evidence>
<dbReference type="SUPFAM" id="SSF54211">
    <property type="entry name" value="Ribosomal protein S5 domain 2-like"/>
    <property type="match status" value="1"/>
</dbReference>
<keyword evidence="1" id="KW-1133">Transmembrane helix</keyword>
<dbReference type="EMBL" id="JAUSTY010000004">
    <property type="protein sequence ID" value="MDQ0165442.1"/>
    <property type="molecule type" value="Genomic_DNA"/>
</dbReference>
<dbReference type="Gene3D" id="2.30.42.10">
    <property type="match status" value="1"/>
</dbReference>
<dbReference type="SUPFAM" id="SSF50156">
    <property type="entry name" value="PDZ domain-like"/>
    <property type="match status" value="1"/>
</dbReference>
<evidence type="ECO:0000313" key="3">
    <source>
        <dbReference type="EMBL" id="MDQ0165442.1"/>
    </source>
</evidence>
<accession>A0ABT9VWR4</accession>
<feature type="transmembrane region" description="Helical" evidence="1">
    <location>
        <begin position="110"/>
        <end position="131"/>
    </location>
</feature>
<dbReference type="InterPro" id="IPR001478">
    <property type="entry name" value="PDZ"/>
</dbReference>